<keyword evidence="5" id="KW-0573">Peptidoglycan synthesis</keyword>
<feature type="transmembrane region" description="Helical" evidence="8">
    <location>
        <begin position="400"/>
        <end position="420"/>
    </location>
</feature>
<feature type="transmembrane region" description="Helical" evidence="8">
    <location>
        <begin position="176"/>
        <end position="198"/>
    </location>
</feature>
<evidence type="ECO:0000256" key="1">
    <source>
        <dbReference type="ARBA" id="ARBA00004651"/>
    </source>
</evidence>
<dbReference type="Pfam" id="PF03023">
    <property type="entry name" value="MurJ"/>
    <property type="match status" value="1"/>
</dbReference>
<comment type="subcellular location">
    <subcellularLocation>
        <location evidence="1">Cell membrane</location>
        <topology evidence="1">Multi-pass membrane protein</topology>
    </subcellularLocation>
</comment>
<protein>
    <submittedName>
        <fullName evidence="9">Lipid II flippase MurJ</fullName>
    </submittedName>
</protein>
<evidence type="ECO:0000256" key="2">
    <source>
        <dbReference type="ARBA" id="ARBA00022475"/>
    </source>
</evidence>
<reference evidence="9" key="1">
    <citation type="submission" date="2023-08" db="EMBL/GenBank/DDBJ databases">
        <authorList>
            <person name="Page C.A."/>
            <person name="Perez-Diaz I.M."/>
        </authorList>
    </citation>
    <scope>NUCLEOTIDE SEQUENCE</scope>
    <source>
        <strain evidence="9">3.8.38</strain>
    </source>
</reference>
<feature type="transmembrane region" description="Helical" evidence="8">
    <location>
        <begin position="300"/>
        <end position="318"/>
    </location>
</feature>
<dbReference type="InterPro" id="IPR004268">
    <property type="entry name" value="MurJ"/>
</dbReference>
<sequence>MKKITYSFPIVIIISVLIQAFGLVRSLVLSKEFGAVYSLDAFYLANAYTISIFSIVSSAVTTIAIPELNNDSPNRNRTLRRFLTIITMFSIIVSMALVAVIFVGRKIVANDFSSYAQTVFIVSLILLMISQQFRIQASFSIAALQNVGAYILPRVLDIVPAAIPVIYLLITPHPSIIILSAMTAIAYIAETLLFVLVQRKIDTGFAFRIDFGLDSELKRLLKAVVPILISSSVFQVQVLLSNNIAGRFGEGYITLLTNTNQVMGMFQSLIIVNMINMIYPKFVRDIKESIRNGLSKMTTYISVTNYLVTALIWAFFFTGEGLIQLMFVRGKFTMAEAHTVYIFSIVLAIALPISVIRDYCYRFYYSIGNTRKPMINSINTVAANVALLIIGYLLHWPVSIVLAPTIGSFFSCFSIIVKLYRDNVKIHIYKIFVRLIGANLIGGCAFAASSVLKVACANLFIQVCANGLLIIAIQTGIYSIFYFLTKHHNRINLTIH</sequence>
<dbReference type="GO" id="GO:0009252">
    <property type="term" value="P:peptidoglycan biosynthetic process"/>
    <property type="evidence" value="ECO:0007669"/>
    <property type="project" value="UniProtKB-KW"/>
</dbReference>
<feature type="transmembrane region" description="Helical" evidence="8">
    <location>
        <begin position="82"/>
        <end position="103"/>
    </location>
</feature>
<feature type="transmembrane region" description="Helical" evidence="8">
    <location>
        <begin position="432"/>
        <end position="453"/>
    </location>
</feature>
<feature type="transmembrane region" description="Helical" evidence="8">
    <location>
        <begin position="147"/>
        <end position="170"/>
    </location>
</feature>
<proteinExistence type="predicted"/>
<feature type="transmembrane region" description="Helical" evidence="8">
    <location>
        <begin position="377"/>
        <end position="394"/>
    </location>
</feature>
<evidence type="ECO:0000256" key="7">
    <source>
        <dbReference type="ARBA" id="ARBA00023136"/>
    </source>
</evidence>
<keyword evidence="7 8" id="KW-0472">Membrane</keyword>
<dbReference type="GO" id="GO:0034204">
    <property type="term" value="P:lipid translocation"/>
    <property type="evidence" value="ECO:0007669"/>
    <property type="project" value="TreeGrafter"/>
</dbReference>
<keyword evidence="6 8" id="KW-1133">Transmembrane helix</keyword>
<evidence type="ECO:0000256" key="5">
    <source>
        <dbReference type="ARBA" id="ARBA00022984"/>
    </source>
</evidence>
<dbReference type="InterPro" id="IPR051050">
    <property type="entry name" value="Lipid_II_flippase_MurJ/MviN"/>
</dbReference>
<dbReference type="GO" id="GO:0008360">
    <property type="term" value="P:regulation of cell shape"/>
    <property type="evidence" value="ECO:0007669"/>
    <property type="project" value="UniProtKB-KW"/>
</dbReference>
<organism evidence="9 10">
    <name type="scientific">Levilactobacillus namurensis</name>
    <dbReference type="NCBI Taxonomy" id="380393"/>
    <lineage>
        <taxon>Bacteria</taxon>
        <taxon>Bacillati</taxon>
        <taxon>Bacillota</taxon>
        <taxon>Bacilli</taxon>
        <taxon>Lactobacillales</taxon>
        <taxon>Lactobacillaceae</taxon>
        <taxon>Levilactobacillus</taxon>
    </lineage>
</organism>
<keyword evidence="3 8" id="KW-0812">Transmembrane</keyword>
<evidence type="ECO:0000256" key="3">
    <source>
        <dbReference type="ARBA" id="ARBA00022692"/>
    </source>
</evidence>
<accession>A0AAW8W9Y3</accession>
<gene>
    <name evidence="9" type="ORF">RI532_12405</name>
</gene>
<comment type="caution">
    <text evidence="9">The sequence shown here is derived from an EMBL/GenBank/DDBJ whole genome shotgun (WGS) entry which is preliminary data.</text>
</comment>
<evidence type="ECO:0000313" key="9">
    <source>
        <dbReference type="EMBL" id="MDT7015184.1"/>
    </source>
</evidence>
<dbReference type="GO" id="GO:0015648">
    <property type="term" value="F:lipid-linked peptidoglycan transporter activity"/>
    <property type="evidence" value="ECO:0007669"/>
    <property type="project" value="TreeGrafter"/>
</dbReference>
<dbReference type="GO" id="GO:0005886">
    <property type="term" value="C:plasma membrane"/>
    <property type="evidence" value="ECO:0007669"/>
    <property type="project" value="UniProtKB-SubCell"/>
</dbReference>
<evidence type="ECO:0000256" key="4">
    <source>
        <dbReference type="ARBA" id="ARBA00022960"/>
    </source>
</evidence>
<feature type="transmembrane region" description="Helical" evidence="8">
    <location>
        <begin position="115"/>
        <end position="135"/>
    </location>
</feature>
<evidence type="ECO:0000256" key="8">
    <source>
        <dbReference type="SAM" id="Phobius"/>
    </source>
</evidence>
<feature type="transmembrane region" description="Helical" evidence="8">
    <location>
        <begin position="459"/>
        <end position="484"/>
    </location>
</feature>
<keyword evidence="4" id="KW-0133">Cell shape</keyword>
<dbReference type="PANTHER" id="PTHR47019:SF1">
    <property type="entry name" value="LIPID II FLIPPASE MURJ"/>
    <property type="match status" value="1"/>
</dbReference>
<dbReference type="PANTHER" id="PTHR47019">
    <property type="entry name" value="LIPID II FLIPPASE MURJ"/>
    <property type="match status" value="1"/>
</dbReference>
<keyword evidence="2" id="KW-1003">Cell membrane</keyword>
<dbReference type="Proteomes" id="UP001254075">
    <property type="component" value="Unassembled WGS sequence"/>
</dbReference>
<name>A0AAW8W9Y3_9LACO</name>
<evidence type="ECO:0000256" key="6">
    <source>
        <dbReference type="ARBA" id="ARBA00022989"/>
    </source>
</evidence>
<dbReference type="AlphaFoldDB" id="A0AAW8W9Y3"/>
<feature type="transmembrane region" description="Helical" evidence="8">
    <location>
        <begin position="7"/>
        <end position="29"/>
    </location>
</feature>
<dbReference type="EMBL" id="JAVLAM010000002">
    <property type="protein sequence ID" value="MDT7015184.1"/>
    <property type="molecule type" value="Genomic_DNA"/>
</dbReference>
<evidence type="ECO:0000313" key="10">
    <source>
        <dbReference type="Proteomes" id="UP001254075"/>
    </source>
</evidence>
<feature type="transmembrane region" description="Helical" evidence="8">
    <location>
        <begin position="338"/>
        <end position="356"/>
    </location>
</feature>
<dbReference type="RefSeq" id="WP_021730612.1">
    <property type="nucleotide sequence ID" value="NZ_JAVLAM010000002.1"/>
</dbReference>
<feature type="transmembrane region" description="Helical" evidence="8">
    <location>
        <begin position="41"/>
        <end position="61"/>
    </location>
</feature>